<dbReference type="PROSITE" id="PS51884">
    <property type="entry name" value="CHAPLIN"/>
    <property type="match status" value="2"/>
</dbReference>
<feature type="compositionally biased region" description="Low complexity" evidence="4">
    <location>
        <begin position="124"/>
        <end position="142"/>
    </location>
</feature>
<dbReference type="AlphaFoldDB" id="A0AB39YM46"/>
<reference evidence="8" key="1">
    <citation type="submission" date="2024-07" db="EMBL/GenBank/DDBJ databases">
        <authorList>
            <person name="Li J."/>
            <person name="Wei H."/>
            <person name="Ma J."/>
        </authorList>
    </citation>
    <scope>NUCLEOTIDE SEQUENCE</scope>
    <source>
        <strain evidence="8">AMU7</strain>
    </source>
</reference>
<organism evidence="8">
    <name type="scientific">Paenarthrobacter sp. AMU7</name>
    <dbReference type="NCBI Taxonomy" id="3162492"/>
    <lineage>
        <taxon>Bacteria</taxon>
        <taxon>Bacillati</taxon>
        <taxon>Actinomycetota</taxon>
        <taxon>Actinomycetes</taxon>
        <taxon>Micrococcales</taxon>
        <taxon>Micrococcaceae</taxon>
        <taxon>Paenarthrobacter</taxon>
    </lineage>
</organism>
<feature type="region of interest" description="Disordered" evidence="4">
    <location>
        <begin position="124"/>
        <end position="146"/>
    </location>
</feature>
<dbReference type="EMBL" id="CP165735">
    <property type="protein sequence ID" value="XDV70464.1"/>
    <property type="molecule type" value="Genomic_DNA"/>
</dbReference>
<keyword evidence="5" id="KW-1133">Transmembrane helix</keyword>
<evidence type="ECO:0000256" key="4">
    <source>
        <dbReference type="SAM" id="MobiDB-lite"/>
    </source>
</evidence>
<evidence type="ECO:0000256" key="3">
    <source>
        <dbReference type="ARBA" id="ARBA00023087"/>
    </source>
</evidence>
<feature type="compositionally biased region" description="Low complexity" evidence="4">
    <location>
        <begin position="175"/>
        <end position="186"/>
    </location>
</feature>
<feature type="transmembrane region" description="Helical" evidence="5">
    <location>
        <begin position="454"/>
        <end position="471"/>
    </location>
</feature>
<keyword evidence="5" id="KW-0812">Transmembrane</keyword>
<feature type="domain" description="Chaplin" evidence="7">
    <location>
        <begin position="145"/>
        <end position="185"/>
    </location>
</feature>
<keyword evidence="5" id="KW-0472">Membrane</keyword>
<evidence type="ECO:0000256" key="2">
    <source>
        <dbReference type="ARBA" id="ARBA00022889"/>
    </source>
</evidence>
<dbReference type="InterPro" id="IPR005528">
    <property type="entry name" value="ChpA-H"/>
</dbReference>
<feature type="compositionally biased region" description="Gly residues" evidence="4">
    <location>
        <begin position="296"/>
        <end position="307"/>
    </location>
</feature>
<keyword evidence="2" id="KW-0130">Cell adhesion</keyword>
<feature type="region of interest" description="Disordered" evidence="4">
    <location>
        <begin position="71"/>
        <end position="91"/>
    </location>
</feature>
<evidence type="ECO:0000256" key="1">
    <source>
        <dbReference type="ARBA" id="ARBA00022512"/>
    </source>
</evidence>
<accession>A0AB39YM46</accession>
<feature type="compositionally biased region" description="Low complexity" evidence="4">
    <location>
        <begin position="232"/>
        <end position="259"/>
    </location>
</feature>
<feature type="signal peptide" evidence="6">
    <location>
        <begin position="1"/>
        <end position="28"/>
    </location>
</feature>
<feature type="compositionally biased region" description="Low complexity" evidence="4">
    <location>
        <begin position="80"/>
        <end position="91"/>
    </location>
</feature>
<keyword evidence="1" id="KW-0964">Secreted</keyword>
<keyword evidence="3" id="KW-0034">Amyloid</keyword>
<dbReference type="RefSeq" id="WP_369744904.1">
    <property type="nucleotide sequence ID" value="NZ_CP165735.1"/>
</dbReference>
<feature type="region of interest" description="Disordered" evidence="4">
    <location>
        <begin position="232"/>
        <end position="266"/>
    </location>
</feature>
<name>A0AB39YM46_9MICC</name>
<sequence>MNRTLRKCLIGTCFAGGMIVLSATAANAADTTSGKDGILSGTQVIAPLTAPISTGATSLGLLGDSAATASAPGAAGGSGHAPAATTNGSSSIGSGTQVVAPVTVPMNLGSSSVGLLGGSTVASPATPAAPAAATGSTPAAGTSGSGGIASGTQVVAPVTVPITVGSTSAGVLGDSSATTTPAASVPAPAPAPAPAQATTSGGESIASGAQVVAPISVPVNIGATAVGVAGDSAASSGSAAPVAPAAPSGTSSGASTNGSDGIGSGTQVVAPITAPVNVGSTSAGVLGDSSATNTGTSGGGGPAGTTGGSTTSGNDGLLSGTQVIVPITAPVRVGSTSVGVGGGSVGTVTPPVVTLPVVNPPVVTPPVVNPPVVTPPVVNPPVVTPPVVNPPTVNPPAGGGLVPGGNTGIDTAGVGTQAATIVPVGSTQGAITAAASTAVGSSNALANTGLNGTVVFWAGAMLLMGLLLAVGSRRKDAVNRR</sequence>
<keyword evidence="6" id="KW-0732">Signal</keyword>
<evidence type="ECO:0000256" key="6">
    <source>
        <dbReference type="SAM" id="SignalP"/>
    </source>
</evidence>
<evidence type="ECO:0000259" key="7">
    <source>
        <dbReference type="PROSITE" id="PS51884"/>
    </source>
</evidence>
<protein>
    <submittedName>
        <fullName evidence="8">Cell wall anchor protein</fullName>
    </submittedName>
</protein>
<feature type="region of interest" description="Disordered" evidence="4">
    <location>
        <begin position="175"/>
        <end position="202"/>
    </location>
</feature>
<feature type="region of interest" description="Disordered" evidence="4">
    <location>
        <begin position="285"/>
        <end position="317"/>
    </location>
</feature>
<feature type="compositionally biased region" description="Low complexity" evidence="4">
    <location>
        <begin position="308"/>
        <end position="317"/>
    </location>
</feature>
<dbReference type="GO" id="GO:0007155">
    <property type="term" value="P:cell adhesion"/>
    <property type="evidence" value="ECO:0007669"/>
    <property type="project" value="UniProtKB-KW"/>
</dbReference>
<proteinExistence type="predicted"/>
<feature type="domain" description="Chaplin" evidence="7">
    <location>
        <begin position="259"/>
        <end position="299"/>
    </location>
</feature>
<evidence type="ECO:0000313" key="8">
    <source>
        <dbReference type="EMBL" id="XDV70464.1"/>
    </source>
</evidence>
<gene>
    <name evidence="8" type="ORF">ABQM86_16065</name>
</gene>
<keyword evidence="1" id="KW-0134">Cell wall</keyword>
<feature type="chain" id="PRO_5044342837" evidence="6">
    <location>
        <begin position="29"/>
        <end position="481"/>
    </location>
</feature>
<evidence type="ECO:0000256" key="5">
    <source>
        <dbReference type="SAM" id="Phobius"/>
    </source>
</evidence>